<proteinExistence type="predicted"/>
<dbReference type="Proteomes" id="UP000192468">
    <property type="component" value="Unassembled WGS sequence"/>
</dbReference>
<dbReference type="InterPro" id="IPR003607">
    <property type="entry name" value="HD/PDEase_dom"/>
</dbReference>
<feature type="domain" description="HD" evidence="2">
    <location>
        <begin position="88"/>
        <end position="203"/>
    </location>
</feature>
<dbReference type="PROSITE" id="PS51831">
    <property type="entry name" value="HD"/>
    <property type="match status" value="1"/>
</dbReference>
<keyword evidence="4" id="KW-1185">Reference proteome</keyword>
<dbReference type="NCBIfam" id="NF002329">
    <property type="entry name" value="PRK01286.1-4"/>
    <property type="match status" value="1"/>
</dbReference>
<evidence type="ECO:0000313" key="4">
    <source>
        <dbReference type="Proteomes" id="UP000192468"/>
    </source>
</evidence>
<dbReference type="PANTHER" id="PTHR35795:SF1">
    <property type="entry name" value="BIS(5'-NUCLEOSYL)-TETRAPHOSPHATASE, SYMMETRICAL"/>
    <property type="match status" value="1"/>
</dbReference>
<organism evidence="3 4">
    <name type="scientific">Clostridium acidisoli DSM 12555</name>
    <dbReference type="NCBI Taxonomy" id="1121291"/>
    <lineage>
        <taxon>Bacteria</taxon>
        <taxon>Bacillati</taxon>
        <taxon>Bacillota</taxon>
        <taxon>Clostridia</taxon>
        <taxon>Eubacteriales</taxon>
        <taxon>Clostridiaceae</taxon>
        <taxon>Clostridium</taxon>
    </lineage>
</organism>
<protein>
    <submittedName>
        <fullName evidence="3">dGTPase</fullName>
    </submittedName>
</protein>
<keyword evidence="1" id="KW-0378">Hydrolase</keyword>
<name>A0A1W1X4P5_9CLOT</name>
<reference evidence="3 4" key="1">
    <citation type="submission" date="2017-04" db="EMBL/GenBank/DDBJ databases">
        <authorList>
            <person name="Afonso C.L."/>
            <person name="Miller P.J."/>
            <person name="Scott M.A."/>
            <person name="Spackman E."/>
            <person name="Goraichik I."/>
            <person name="Dimitrov K.M."/>
            <person name="Suarez D.L."/>
            <person name="Swayne D.E."/>
        </authorList>
    </citation>
    <scope>NUCLEOTIDE SEQUENCE [LARGE SCALE GENOMIC DNA]</scope>
    <source>
        <strain evidence="3 4">DSM 12555</strain>
    </source>
</reference>
<dbReference type="Pfam" id="PF01966">
    <property type="entry name" value="HD"/>
    <property type="match status" value="1"/>
</dbReference>
<dbReference type="EMBL" id="FWXH01000002">
    <property type="protein sequence ID" value="SMC18886.1"/>
    <property type="molecule type" value="Genomic_DNA"/>
</dbReference>
<evidence type="ECO:0000256" key="1">
    <source>
        <dbReference type="ARBA" id="ARBA00022801"/>
    </source>
</evidence>
<dbReference type="InterPro" id="IPR006674">
    <property type="entry name" value="HD_domain"/>
</dbReference>
<evidence type="ECO:0000259" key="2">
    <source>
        <dbReference type="PROSITE" id="PS51831"/>
    </source>
</evidence>
<dbReference type="Pfam" id="PF13286">
    <property type="entry name" value="HD_assoc"/>
    <property type="match status" value="1"/>
</dbReference>
<accession>A0A1W1X4P5</accession>
<evidence type="ECO:0000313" key="3">
    <source>
        <dbReference type="EMBL" id="SMC18886.1"/>
    </source>
</evidence>
<dbReference type="PANTHER" id="PTHR35795">
    <property type="entry name" value="SLR1885 PROTEIN"/>
    <property type="match status" value="1"/>
</dbReference>
<dbReference type="AlphaFoldDB" id="A0A1W1X4P5"/>
<dbReference type="InterPro" id="IPR051094">
    <property type="entry name" value="Diverse_Catalytic_Enzymes"/>
</dbReference>
<dbReference type="STRING" id="1121291.SAMN02745134_00698"/>
<dbReference type="NCBIfam" id="NF002327">
    <property type="entry name" value="PRK01286.1-2"/>
    <property type="match status" value="1"/>
</dbReference>
<dbReference type="Gene3D" id="1.10.3210.10">
    <property type="entry name" value="Hypothetical protein af1432"/>
    <property type="match status" value="1"/>
</dbReference>
<dbReference type="InterPro" id="IPR026875">
    <property type="entry name" value="PHydrolase_assoc_dom"/>
</dbReference>
<dbReference type="CDD" id="cd00077">
    <property type="entry name" value="HDc"/>
    <property type="match status" value="1"/>
</dbReference>
<dbReference type="SUPFAM" id="SSF109604">
    <property type="entry name" value="HD-domain/PDEase-like"/>
    <property type="match status" value="1"/>
</dbReference>
<dbReference type="SMART" id="SM00471">
    <property type="entry name" value="HDc"/>
    <property type="match status" value="1"/>
</dbReference>
<sequence length="355" mass="40990">MYRIKIYRKGDFEMNIREIIEEKENKIIVTNGIISSKSMGRDRKEPLDENRTCFMVDRDRIIHSKSFRRLKHKTQVFIKTFGDHYRTRLTHTLEVSQISRTIGKGIGLNEDLIEAIALGHDIGHVAFAHNGEQVLNELLPNGFKHNENSIRVLKMLENQGKGLNLTKEVLDGILYHSGFQNKKMKAATLEGQVVKFSDKIAYVNHDIDDSIRAGILSENELPKDCLEILGFTSGERIGTLVKDCIYTTLSNLKNNKIEVELSKNIEDALVKLRKFMFTNIYNGEKLKVEREKAQFVLEQVFAYFVKNPNELPLIYRKIAEREGLYQGVADYISGMSDDYCLWIFNEKYVPKLTVY</sequence>
<dbReference type="GO" id="GO:0016787">
    <property type="term" value="F:hydrolase activity"/>
    <property type="evidence" value="ECO:0007669"/>
    <property type="project" value="UniProtKB-KW"/>
</dbReference>
<gene>
    <name evidence="3" type="ORF">SAMN02745134_00698</name>
</gene>